<evidence type="ECO:0000313" key="3">
    <source>
        <dbReference type="Proteomes" id="UP000036202"/>
    </source>
</evidence>
<evidence type="ECO:0000313" key="2">
    <source>
        <dbReference type="EMBL" id="AKO92252.1"/>
    </source>
</evidence>
<dbReference type="KEGG" id="beo:BEH_09200"/>
<feature type="transmembrane region" description="Helical" evidence="1">
    <location>
        <begin position="122"/>
        <end position="140"/>
    </location>
</feature>
<keyword evidence="1" id="KW-0472">Membrane</keyword>
<feature type="transmembrane region" description="Helical" evidence="1">
    <location>
        <begin position="65"/>
        <end position="86"/>
    </location>
</feature>
<dbReference type="AlphaFoldDB" id="A0A0H4KDS5"/>
<keyword evidence="3" id="KW-1185">Reference proteome</keyword>
<evidence type="ECO:0000256" key="1">
    <source>
        <dbReference type="SAM" id="Phobius"/>
    </source>
</evidence>
<dbReference type="OrthoDB" id="2082317at2"/>
<feature type="transmembrane region" description="Helical" evidence="1">
    <location>
        <begin position="32"/>
        <end position="53"/>
    </location>
</feature>
<accession>A0A0H4KDS5</accession>
<evidence type="ECO:0008006" key="4">
    <source>
        <dbReference type="Google" id="ProtNLM"/>
    </source>
</evidence>
<gene>
    <name evidence="2" type="ORF">BEH_09200</name>
</gene>
<name>A0A0H4KDS5_9BACI</name>
<sequence>MIGFFIVLCEISFWIFILGGLFLRYKWRQKKLSIIVLSCTPLIDLLLLIFTYIDLKNGATSTSLHGLAAVYIGVSLIYGHSIIQWADKQFSYRFIKKQKPEKRRLYGKEHASFERYGFYKHAASFLVSSLLILFLIFFIGNNSQTAGLASLLKYWGIILLIDFFISFSYTIWPRQKPRSKRISQ</sequence>
<feature type="transmembrane region" description="Helical" evidence="1">
    <location>
        <begin position="6"/>
        <end position="25"/>
    </location>
</feature>
<keyword evidence="1" id="KW-0812">Transmembrane</keyword>
<protein>
    <recommendedName>
        <fullName evidence="4">2TM domain-containing protein</fullName>
    </recommendedName>
</protein>
<dbReference type="Proteomes" id="UP000036202">
    <property type="component" value="Chromosome"/>
</dbReference>
<organism evidence="2 3">
    <name type="scientific">Priestia filamentosa</name>
    <dbReference type="NCBI Taxonomy" id="1402861"/>
    <lineage>
        <taxon>Bacteria</taxon>
        <taxon>Bacillati</taxon>
        <taxon>Bacillota</taxon>
        <taxon>Bacilli</taxon>
        <taxon>Bacillales</taxon>
        <taxon>Bacillaceae</taxon>
        <taxon>Priestia</taxon>
    </lineage>
</organism>
<reference evidence="3" key="2">
    <citation type="submission" date="2015-06" db="EMBL/GenBank/DDBJ databases">
        <title>Genome Sequence of Bacillus endophyticus and Analysis of its Companion Mechanism in the Ketogulonigenium vulgare-Bacillus strain Consortium.</title>
        <authorList>
            <person name="Jia N."/>
            <person name="Du J."/>
            <person name="Ding M.-Z."/>
            <person name="Gao F."/>
            <person name="Yuan Y.-J."/>
        </authorList>
    </citation>
    <scope>NUCLEOTIDE SEQUENCE [LARGE SCALE GENOMIC DNA]</scope>
    <source>
        <strain evidence="3">Hbe603</strain>
    </source>
</reference>
<keyword evidence="1" id="KW-1133">Transmembrane helix</keyword>
<proteinExistence type="predicted"/>
<dbReference type="EMBL" id="CP011974">
    <property type="protein sequence ID" value="AKO92252.1"/>
    <property type="molecule type" value="Genomic_DNA"/>
</dbReference>
<dbReference type="RefSeq" id="WP_046217079.1">
    <property type="nucleotide sequence ID" value="NZ_CP011974.1"/>
</dbReference>
<feature type="transmembrane region" description="Helical" evidence="1">
    <location>
        <begin position="152"/>
        <end position="172"/>
    </location>
</feature>
<dbReference type="PATRIC" id="fig|135735.6.peg.1906"/>
<reference evidence="2 3" key="1">
    <citation type="journal article" date="2015" name="PLoS ONE">
        <title>Genome Sequence of Bacillus endophyticus and Analysis of Its Companion Mechanism in the Ketogulonigenium vulgare-Bacillus Strain Consortium.</title>
        <authorList>
            <person name="Jia N."/>
            <person name="Du J."/>
            <person name="Ding M.Z."/>
            <person name="Gao F."/>
            <person name="Yuan Y.J."/>
        </authorList>
    </citation>
    <scope>NUCLEOTIDE SEQUENCE [LARGE SCALE GENOMIC DNA]</scope>
    <source>
        <strain evidence="2 3">Hbe603</strain>
    </source>
</reference>